<name>X1VB44_9ZZZZ</name>
<accession>X1VB44</accession>
<dbReference type="InterPro" id="IPR020588">
    <property type="entry name" value="RecA_ATP-bd"/>
</dbReference>
<dbReference type="GO" id="GO:0006281">
    <property type="term" value="P:DNA repair"/>
    <property type="evidence" value="ECO:0007669"/>
    <property type="project" value="InterPro"/>
</dbReference>
<protein>
    <recommendedName>
        <fullName evidence="3">RecA family profile 1 domain-containing protein</fullName>
    </recommendedName>
</protein>
<keyword evidence="2" id="KW-0067">ATP-binding</keyword>
<comment type="caution">
    <text evidence="4">The sequence shown here is derived from an EMBL/GenBank/DDBJ whole genome shotgun (WGS) entry which is preliminary data.</text>
</comment>
<dbReference type="GO" id="GO:0005524">
    <property type="term" value="F:ATP binding"/>
    <property type="evidence" value="ECO:0007669"/>
    <property type="project" value="UniProtKB-KW"/>
</dbReference>
<evidence type="ECO:0000256" key="2">
    <source>
        <dbReference type="ARBA" id="ARBA00022840"/>
    </source>
</evidence>
<evidence type="ECO:0000259" key="3">
    <source>
        <dbReference type="PROSITE" id="PS50162"/>
    </source>
</evidence>
<evidence type="ECO:0000256" key="1">
    <source>
        <dbReference type="ARBA" id="ARBA00022741"/>
    </source>
</evidence>
<dbReference type="EMBL" id="BARW01025624">
    <property type="protein sequence ID" value="GAJ10601.1"/>
    <property type="molecule type" value="Genomic_DNA"/>
</dbReference>
<dbReference type="PANTHER" id="PTHR22942">
    <property type="entry name" value="RECA/RAD51/RADA DNA STRAND-PAIRING FAMILY MEMBER"/>
    <property type="match status" value="1"/>
</dbReference>
<dbReference type="Pfam" id="PF08423">
    <property type="entry name" value="Rad51"/>
    <property type="match status" value="1"/>
</dbReference>
<sequence length="159" mass="18280">MLRDRLIMGEIFESNLIDKKKIISEIERTKHEKTFISTGSNNFNKAIGGGFFSGKVYVVFGANKTGKTQICHQLSVQAFENSFKVVYLDTENTFRPERVRELAEHNKFNSEKILKNIYVSKIMSNNALLLKLNELDSIVKSNNVKLLIIDSINNFFRIE</sequence>
<dbReference type="PROSITE" id="PS50162">
    <property type="entry name" value="RECA_2"/>
    <property type="match status" value="1"/>
</dbReference>
<dbReference type="GO" id="GO:0140664">
    <property type="term" value="F:ATP-dependent DNA damage sensor activity"/>
    <property type="evidence" value="ECO:0007669"/>
    <property type="project" value="InterPro"/>
</dbReference>
<keyword evidence="1" id="KW-0547">Nucleotide-binding</keyword>
<reference evidence="4" key="1">
    <citation type="journal article" date="2014" name="Front. Microbiol.">
        <title>High frequency of phylogenetically diverse reductive dehalogenase-homologous genes in deep subseafloor sedimentary metagenomes.</title>
        <authorList>
            <person name="Kawai M."/>
            <person name="Futagami T."/>
            <person name="Toyoda A."/>
            <person name="Takaki Y."/>
            <person name="Nishi S."/>
            <person name="Hori S."/>
            <person name="Arai W."/>
            <person name="Tsubouchi T."/>
            <person name="Morono Y."/>
            <person name="Uchiyama I."/>
            <person name="Ito T."/>
            <person name="Fujiyama A."/>
            <person name="Inagaki F."/>
            <person name="Takami H."/>
        </authorList>
    </citation>
    <scope>NUCLEOTIDE SEQUENCE</scope>
    <source>
        <strain evidence="4">Expedition CK06-06</strain>
    </source>
</reference>
<feature type="domain" description="RecA family profile 1" evidence="3">
    <location>
        <begin position="32"/>
        <end position="159"/>
    </location>
</feature>
<dbReference type="SUPFAM" id="SSF52540">
    <property type="entry name" value="P-loop containing nucleoside triphosphate hydrolases"/>
    <property type="match status" value="1"/>
</dbReference>
<gene>
    <name evidence="4" type="ORF">S12H4_41953</name>
</gene>
<dbReference type="GO" id="GO:0003677">
    <property type="term" value="F:DNA binding"/>
    <property type="evidence" value="ECO:0007669"/>
    <property type="project" value="InterPro"/>
</dbReference>
<dbReference type="AlphaFoldDB" id="X1VB44"/>
<dbReference type="Gene3D" id="3.40.50.300">
    <property type="entry name" value="P-loop containing nucleotide triphosphate hydrolases"/>
    <property type="match status" value="1"/>
</dbReference>
<dbReference type="InterPro" id="IPR013632">
    <property type="entry name" value="Rad51_C"/>
</dbReference>
<feature type="non-terminal residue" evidence="4">
    <location>
        <position position="159"/>
    </location>
</feature>
<dbReference type="InterPro" id="IPR027417">
    <property type="entry name" value="P-loop_NTPase"/>
</dbReference>
<organism evidence="4">
    <name type="scientific">marine sediment metagenome</name>
    <dbReference type="NCBI Taxonomy" id="412755"/>
    <lineage>
        <taxon>unclassified sequences</taxon>
        <taxon>metagenomes</taxon>
        <taxon>ecological metagenomes</taxon>
    </lineage>
</organism>
<proteinExistence type="predicted"/>
<evidence type="ECO:0000313" key="4">
    <source>
        <dbReference type="EMBL" id="GAJ10601.1"/>
    </source>
</evidence>
<dbReference type="PANTHER" id="PTHR22942:SF30">
    <property type="entry name" value="MEIOTIC RECOMBINATION PROTEIN DMC1_LIM15 HOMOLOG"/>
    <property type="match status" value="1"/>
</dbReference>